<evidence type="ECO:0000256" key="1">
    <source>
        <dbReference type="SAM" id="MobiDB-lite"/>
    </source>
</evidence>
<gene>
    <name evidence="2" type="ORF">EI982_17545</name>
</gene>
<feature type="compositionally biased region" description="Basic and acidic residues" evidence="1">
    <location>
        <begin position="60"/>
        <end position="87"/>
    </location>
</feature>
<reference evidence="2 3" key="1">
    <citation type="submission" date="2018-12" db="EMBL/GenBank/DDBJ databases">
        <title>Complete genome sequence of Haloplanus rallus MBLA0036.</title>
        <authorList>
            <person name="Nam Y.-d."/>
            <person name="Kang J."/>
            <person name="Chung W.-H."/>
            <person name="Park Y.S."/>
        </authorList>
    </citation>
    <scope>NUCLEOTIDE SEQUENCE [LARGE SCALE GENOMIC DNA]</scope>
    <source>
        <strain evidence="2 3">MBLA0036</strain>
    </source>
</reference>
<evidence type="ECO:0000313" key="3">
    <source>
        <dbReference type="Proteomes" id="UP000428325"/>
    </source>
</evidence>
<feature type="compositionally biased region" description="Acidic residues" evidence="1">
    <location>
        <begin position="40"/>
        <end position="50"/>
    </location>
</feature>
<dbReference type="KEGG" id="hra:EI982_17545"/>
<dbReference type="GeneID" id="43371390"/>
<feature type="compositionally biased region" description="Basic residues" evidence="1">
    <location>
        <begin position="88"/>
        <end position="98"/>
    </location>
</feature>
<proteinExistence type="predicted"/>
<protein>
    <submittedName>
        <fullName evidence="2">Uncharacterized protein</fullName>
    </submittedName>
</protein>
<feature type="region of interest" description="Disordered" evidence="1">
    <location>
        <begin position="27"/>
        <end position="116"/>
    </location>
</feature>
<keyword evidence="3" id="KW-1185">Reference proteome</keyword>
<dbReference type="RefSeq" id="WP_157690920.1">
    <property type="nucleotide sequence ID" value="NZ_CP034345.1"/>
</dbReference>
<dbReference type="AlphaFoldDB" id="A0A6B9FBX4"/>
<sequence length="116" mass="12359">MDQYTVLALVVGLLLIASLGAVVVAGRLGRVGTRGGTGDEGTDDASDGDPDTAGAATRSSDARDRARTAENGRDRAPGRITEDDRERMRRHLNKPRARRQPEDLLPSDEDTDSDGS</sequence>
<dbReference type="Proteomes" id="UP000428325">
    <property type="component" value="Chromosome"/>
</dbReference>
<feature type="compositionally biased region" description="Acidic residues" evidence="1">
    <location>
        <begin position="105"/>
        <end position="116"/>
    </location>
</feature>
<accession>A0A6B9FBX4</accession>
<name>A0A6B9FBX4_9EURY</name>
<dbReference type="EMBL" id="CP034345">
    <property type="protein sequence ID" value="QGX96457.1"/>
    <property type="molecule type" value="Genomic_DNA"/>
</dbReference>
<organism evidence="2 3">
    <name type="scientific">Haloplanus rallus</name>
    <dbReference type="NCBI Taxonomy" id="1816183"/>
    <lineage>
        <taxon>Archaea</taxon>
        <taxon>Methanobacteriati</taxon>
        <taxon>Methanobacteriota</taxon>
        <taxon>Stenosarchaea group</taxon>
        <taxon>Halobacteria</taxon>
        <taxon>Halobacteriales</taxon>
        <taxon>Haloferacaceae</taxon>
        <taxon>Haloplanus</taxon>
    </lineage>
</organism>
<evidence type="ECO:0000313" key="2">
    <source>
        <dbReference type="EMBL" id="QGX96457.1"/>
    </source>
</evidence>